<evidence type="ECO:0000256" key="5">
    <source>
        <dbReference type="ARBA" id="ARBA00022679"/>
    </source>
</evidence>
<keyword evidence="11" id="KW-1185">Reference proteome</keyword>
<dbReference type="Gene3D" id="3.20.20.70">
    <property type="entry name" value="Aldolase class I"/>
    <property type="match status" value="2"/>
</dbReference>
<comment type="catalytic activity">
    <reaction evidence="7 8">
        <text>D-erythrose 4-phosphate + phosphoenolpyruvate + H2O = 7-phospho-2-dehydro-3-deoxy-D-arabino-heptonate + phosphate</text>
        <dbReference type="Rhea" id="RHEA:14717"/>
        <dbReference type="ChEBI" id="CHEBI:15377"/>
        <dbReference type="ChEBI" id="CHEBI:16897"/>
        <dbReference type="ChEBI" id="CHEBI:43474"/>
        <dbReference type="ChEBI" id="CHEBI:58394"/>
        <dbReference type="ChEBI" id="CHEBI:58702"/>
        <dbReference type="EC" id="2.5.1.54"/>
    </reaction>
</comment>
<dbReference type="Proteomes" id="UP001276659">
    <property type="component" value="Unassembled WGS sequence"/>
</dbReference>
<dbReference type="EMBL" id="JASNWA010000004">
    <property type="protein sequence ID" value="KAK3177150.1"/>
    <property type="molecule type" value="Genomic_DNA"/>
</dbReference>
<dbReference type="PIRSF" id="PIRSF001361">
    <property type="entry name" value="DAHP_synthase"/>
    <property type="match status" value="1"/>
</dbReference>
<dbReference type="NCBIfam" id="TIGR00034">
    <property type="entry name" value="aroFGH"/>
    <property type="match status" value="2"/>
</dbReference>
<evidence type="ECO:0000256" key="8">
    <source>
        <dbReference type="PIRNR" id="PIRNR001361"/>
    </source>
</evidence>
<dbReference type="GO" id="GO:0005737">
    <property type="term" value="C:cytoplasm"/>
    <property type="evidence" value="ECO:0007669"/>
    <property type="project" value="TreeGrafter"/>
</dbReference>
<feature type="domain" description="DAHP synthetase I/KDSA" evidence="9">
    <location>
        <begin position="51"/>
        <end position="160"/>
    </location>
</feature>
<evidence type="ECO:0000256" key="1">
    <source>
        <dbReference type="ARBA" id="ARBA00003726"/>
    </source>
</evidence>
<evidence type="ECO:0000256" key="3">
    <source>
        <dbReference type="ARBA" id="ARBA00007985"/>
    </source>
</evidence>
<dbReference type="PANTHER" id="PTHR21225">
    <property type="entry name" value="PHOSPHO-2-DEHYDRO-3-DEOXYHEPTONATE ALDOLASE DAHP SYNTHETASE"/>
    <property type="match status" value="1"/>
</dbReference>
<evidence type="ECO:0000313" key="10">
    <source>
        <dbReference type="EMBL" id="KAK3177150.1"/>
    </source>
</evidence>
<keyword evidence="6 8" id="KW-0057">Aromatic amino acid biosynthesis</keyword>
<comment type="similarity">
    <text evidence="3 8">Belongs to the class-I DAHP synthase family.</text>
</comment>
<dbReference type="AlphaFoldDB" id="A0AAE0DR03"/>
<dbReference type="GO" id="GO:0009073">
    <property type="term" value="P:aromatic amino acid family biosynthetic process"/>
    <property type="evidence" value="ECO:0007669"/>
    <property type="project" value="UniProtKB-KW"/>
</dbReference>
<dbReference type="InterPro" id="IPR006218">
    <property type="entry name" value="DAHP1/KDSA"/>
</dbReference>
<dbReference type="InterPro" id="IPR006219">
    <property type="entry name" value="DAHP_synth_1"/>
</dbReference>
<organism evidence="10 11">
    <name type="scientific">Lepraria neglecta</name>
    <dbReference type="NCBI Taxonomy" id="209136"/>
    <lineage>
        <taxon>Eukaryota</taxon>
        <taxon>Fungi</taxon>
        <taxon>Dikarya</taxon>
        <taxon>Ascomycota</taxon>
        <taxon>Pezizomycotina</taxon>
        <taxon>Lecanoromycetes</taxon>
        <taxon>OSLEUM clade</taxon>
        <taxon>Lecanoromycetidae</taxon>
        <taxon>Lecanorales</taxon>
        <taxon>Lecanorineae</taxon>
        <taxon>Stereocaulaceae</taxon>
        <taxon>Lepraria</taxon>
    </lineage>
</organism>
<comment type="caution">
    <text evidence="10">The sequence shown here is derived from an EMBL/GenBank/DDBJ whole genome shotgun (WGS) entry which is preliminary data.</text>
</comment>
<proteinExistence type="inferred from homology"/>
<evidence type="ECO:0000256" key="6">
    <source>
        <dbReference type="ARBA" id="ARBA00023141"/>
    </source>
</evidence>
<dbReference type="InterPro" id="IPR013785">
    <property type="entry name" value="Aldolase_TIM"/>
</dbReference>
<feature type="domain" description="DAHP synthetase I/KDSA" evidence="9">
    <location>
        <begin position="165"/>
        <end position="319"/>
    </location>
</feature>
<evidence type="ECO:0000313" key="11">
    <source>
        <dbReference type="Proteomes" id="UP001276659"/>
    </source>
</evidence>
<keyword evidence="5 8" id="KW-0808">Transferase</keyword>
<name>A0AAE0DR03_9LECA</name>
<evidence type="ECO:0000259" key="9">
    <source>
        <dbReference type="Pfam" id="PF00793"/>
    </source>
</evidence>
<dbReference type="SUPFAM" id="SSF51569">
    <property type="entry name" value="Aldolase"/>
    <property type="match status" value="1"/>
</dbReference>
<accession>A0AAE0DR03</accession>
<comment type="pathway">
    <text evidence="2">Metabolic intermediate biosynthesis; chorismate biosynthesis; chorismate from D-erythrose 4-phosphate and phosphoenolpyruvate: step 1/7.</text>
</comment>
<dbReference type="GO" id="GO:0008652">
    <property type="term" value="P:amino acid biosynthetic process"/>
    <property type="evidence" value="ECO:0007669"/>
    <property type="project" value="UniProtKB-KW"/>
</dbReference>
<evidence type="ECO:0000256" key="2">
    <source>
        <dbReference type="ARBA" id="ARBA00004688"/>
    </source>
</evidence>
<evidence type="ECO:0000256" key="7">
    <source>
        <dbReference type="ARBA" id="ARBA00047508"/>
    </source>
</evidence>
<dbReference type="PANTHER" id="PTHR21225:SF12">
    <property type="entry name" value="PHOSPHO-2-DEHYDRO-3-DEOXYHEPTONATE ALDOLASE, TYROSINE-INHIBITED"/>
    <property type="match status" value="1"/>
</dbReference>
<dbReference type="Pfam" id="PF00793">
    <property type="entry name" value="DAHP_synth_1"/>
    <property type="match status" value="2"/>
</dbReference>
<dbReference type="GO" id="GO:0003849">
    <property type="term" value="F:3-deoxy-7-phosphoheptulonate synthase activity"/>
    <property type="evidence" value="ECO:0007669"/>
    <property type="project" value="UniProtKB-EC"/>
</dbReference>
<protein>
    <recommendedName>
        <fullName evidence="8">Phospho-2-dehydro-3-deoxyheptonate aldolase</fullName>
        <ecNumber evidence="8">2.5.1.54</ecNumber>
    </recommendedName>
</protein>
<reference evidence="10" key="1">
    <citation type="submission" date="2022-11" db="EMBL/GenBank/DDBJ databases">
        <title>Chromosomal genome sequence assembly and mating type (MAT) locus characterization of the leprose asexual lichenized fungus Lepraria neglecta (Nyl.) Erichsen.</title>
        <authorList>
            <person name="Allen J.L."/>
            <person name="Pfeffer B."/>
        </authorList>
    </citation>
    <scope>NUCLEOTIDE SEQUENCE</scope>
    <source>
        <strain evidence="10">Allen 5258</strain>
    </source>
</reference>
<dbReference type="EC" id="2.5.1.54" evidence="8"/>
<keyword evidence="4 8" id="KW-0028">Amino-acid biosynthesis</keyword>
<comment type="function">
    <text evidence="1">Stereospecific condensation of phosphoenolpyruvate (PEP) and D-erythrose-4-phosphate (E4P) giving rise to 3-deoxy-D-arabino-heptulosonate-7-phosphate (DAHP).</text>
</comment>
<sequence length="339" mass="37077">MAREDRVKPIEDTRVVAFKPLMAPDYLQSLIQINSTEASWTIAQGRRQVSSIIRQKSDRLLVAVGPCSIHDPEAALEYARKLKDVSQRVSGELCIVMRAYLEKPRTSVGWKGLINDPDLNNTFNIHKGLRTSRQPFADIADIGLPVVTEMLDTISPQYFDEPWCRFKNGTDGGVQVAVNAIQAAAGYHHFMGVTKQGLAAIIHTTGNKDAFFILRGGSKGTNFDPQSVAAAKQSLRANGQREVIVIDCSHGNSNKGYRKQPSVAASVADQIRGGDWGIVGVMLESNLHEGRQVLPADGLCGLRNGVSITDGCIGWENTVGVLDNLATAVRDRRWTKRSL</sequence>
<evidence type="ECO:0000256" key="4">
    <source>
        <dbReference type="ARBA" id="ARBA00022605"/>
    </source>
</evidence>
<gene>
    <name evidence="10" type="ORF">OEA41_008478</name>
</gene>